<dbReference type="SUPFAM" id="SSF53146">
    <property type="entry name" value="Nitrogenase accessory factor-like"/>
    <property type="match status" value="1"/>
</dbReference>
<feature type="region of interest" description="Disordered" evidence="7">
    <location>
        <begin position="1"/>
        <end position="26"/>
    </location>
</feature>
<dbReference type="InterPro" id="IPR000808">
    <property type="entry name" value="Mrp-like_CS"/>
</dbReference>
<dbReference type="GO" id="GO:0140663">
    <property type="term" value="F:ATP-dependent FeS chaperone activity"/>
    <property type="evidence" value="ECO:0007669"/>
    <property type="project" value="InterPro"/>
</dbReference>
<evidence type="ECO:0000313" key="9">
    <source>
        <dbReference type="EMBL" id="QCQ22722.1"/>
    </source>
</evidence>
<dbReference type="HAMAP" id="MF_02040">
    <property type="entry name" value="Mrp_NBP35"/>
    <property type="match status" value="1"/>
</dbReference>
<dbReference type="InterPro" id="IPR003731">
    <property type="entry name" value="Di-Nase_FeMo-co_biosynth"/>
</dbReference>
<dbReference type="Gene3D" id="3.30.420.130">
    <property type="entry name" value="Dinitrogenase iron-molybdenum cofactor biosynthesis domain"/>
    <property type="match status" value="1"/>
</dbReference>
<keyword evidence="4 6" id="KW-0408">Iron</keyword>
<comment type="function">
    <text evidence="6">Binds and transfers iron-sulfur (Fe-S) clusters to target apoproteins. Can hydrolyze ATP.</text>
</comment>
<comment type="subunit">
    <text evidence="6">Homodimer.</text>
</comment>
<keyword evidence="10" id="KW-1185">Reference proteome</keyword>
<dbReference type="NCBIfam" id="NF041136">
    <property type="entry name" value="MrpORP"/>
    <property type="match status" value="1"/>
</dbReference>
<dbReference type="PANTHER" id="PTHR23264">
    <property type="entry name" value="NUCLEOTIDE-BINDING PROTEIN NBP35 YEAST -RELATED"/>
    <property type="match status" value="1"/>
</dbReference>
<evidence type="ECO:0000256" key="1">
    <source>
        <dbReference type="ARBA" id="ARBA00022723"/>
    </source>
</evidence>
<dbReference type="GO" id="GO:0016226">
    <property type="term" value="P:iron-sulfur cluster assembly"/>
    <property type="evidence" value="ECO:0007669"/>
    <property type="project" value="InterPro"/>
</dbReference>
<dbReference type="RefSeq" id="WP_137425006.1">
    <property type="nucleotide sequence ID" value="NZ_CP040098.1"/>
</dbReference>
<evidence type="ECO:0000256" key="6">
    <source>
        <dbReference type="HAMAP-Rule" id="MF_02040"/>
    </source>
</evidence>
<dbReference type="AlphaFoldDB" id="A0A4P8L7X9"/>
<dbReference type="InterPro" id="IPR027417">
    <property type="entry name" value="P-loop_NTPase"/>
</dbReference>
<keyword evidence="1 6" id="KW-0479">Metal-binding</keyword>
<dbReference type="GO" id="GO:0051536">
    <property type="term" value="F:iron-sulfur cluster binding"/>
    <property type="evidence" value="ECO:0007669"/>
    <property type="project" value="UniProtKB-UniRule"/>
</dbReference>
<dbReference type="Pfam" id="PF02579">
    <property type="entry name" value="Nitro_FeMo-Co"/>
    <property type="match status" value="1"/>
</dbReference>
<dbReference type="SUPFAM" id="SSF52540">
    <property type="entry name" value="P-loop containing nucleoside triphosphate hydrolases"/>
    <property type="match status" value="1"/>
</dbReference>
<sequence>MGSCEKGSCGHGGAEKNAASQEEEQLHRQLQQIQHKLLVMSGKGGVGKSSVAVYIALGLANRGYKVGLMDVDLHGPSTPRMLGITGMFGMDEHKRLIPHRYNENLEVVSIEYLLEDRDSAVIWRGPIKHGVIKQFISEVNWGKLDYLVIDCPPGTGDEPLSVAQTIPDAHAVIVTTPQEVALADVRKSINFCRKVQMSILGLVENMDGLVCPHCGKEIDLFRRGGGRRTAERMQLTLLGSLPFDPRVVEGGDAGRPFMEGPSDTPFIQAVNRLIDAVEERCLPAEAPTAAKTVAAKPEVASAAGGNALKVAIPTAQGVLCNHFGHCEQFAILSVKDGRVDGREWVTPPPHEPGLLPRWLANQGIKVVISGGMGQRAISQFAEQGIRVVTGAPVMDPDALLQKYLDGSLETGPNVCDH</sequence>
<evidence type="ECO:0000259" key="8">
    <source>
        <dbReference type="Pfam" id="PF02579"/>
    </source>
</evidence>
<dbReference type="GO" id="GO:0005524">
    <property type="term" value="F:ATP binding"/>
    <property type="evidence" value="ECO:0007669"/>
    <property type="project" value="UniProtKB-UniRule"/>
</dbReference>
<dbReference type="CDD" id="cd00851">
    <property type="entry name" value="MTH1175"/>
    <property type="match status" value="1"/>
</dbReference>
<organism evidence="9 10">
    <name type="scientific">Desulfoglaeba alkanexedens ALDC</name>
    <dbReference type="NCBI Taxonomy" id="980445"/>
    <lineage>
        <taxon>Bacteria</taxon>
        <taxon>Pseudomonadati</taxon>
        <taxon>Thermodesulfobacteriota</taxon>
        <taxon>Syntrophobacteria</taxon>
        <taxon>Syntrophobacterales</taxon>
        <taxon>Syntrophobacteraceae</taxon>
        <taxon>Desulfoglaeba</taxon>
    </lineage>
</organism>
<reference evidence="9 10" key="1">
    <citation type="submission" date="2019-05" db="EMBL/GenBank/DDBJ databases">
        <title>The Complete Genome Sequence of the n-alkane-degrading Desulfoglaeba alkanexedens ALDC reveals multiple alkylsuccinate synthase gene clusters.</title>
        <authorList>
            <person name="Callaghan A.V."/>
            <person name="Davidova I.A."/>
            <person name="Duncan K.E."/>
            <person name="Morris B."/>
            <person name="McInerney M.J."/>
        </authorList>
    </citation>
    <scope>NUCLEOTIDE SEQUENCE [LARGE SCALE GENOMIC DNA]</scope>
    <source>
        <strain evidence="9 10">ALDC</strain>
    </source>
</reference>
<proteinExistence type="inferred from homology"/>
<dbReference type="EMBL" id="CP040098">
    <property type="protein sequence ID" value="QCQ22722.1"/>
    <property type="molecule type" value="Genomic_DNA"/>
</dbReference>
<dbReference type="PANTHER" id="PTHR23264:SF19">
    <property type="entry name" value="CYTOSOLIC FE-S CLUSTER ASSEMBLY FACTOR NUBP2"/>
    <property type="match status" value="1"/>
</dbReference>
<keyword evidence="6" id="KW-0378">Hydrolase</keyword>
<dbReference type="Pfam" id="PF10609">
    <property type="entry name" value="ParA"/>
    <property type="match status" value="1"/>
</dbReference>
<name>A0A4P8L7X9_9BACT</name>
<keyword evidence="3 6" id="KW-0067">ATP-binding</keyword>
<protein>
    <recommendedName>
        <fullName evidence="6">Iron-sulfur cluster carrier protein</fullName>
    </recommendedName>
</protein>
<keyword evidence="2 6" id="KW-0547">Nucleotide-binding</keyword>
<dbReference type="Proteomes" id="UP000298602">
    <property type="component" value="Chromosome"/>
</dbReference>
<feature type="binding site" evidence="6">
    <location>
        <begin position="42"/>
        <end position="49"/>
    </location>
    <ligand>
        <name>ATP</name>
        <dbReference type="ChEBI" id="CHEBI:30616"/>
    </ligand>
</feature>
<evidence type="ECO:0000256" key="5">
    <source>
        <dbReference type="ARBA" id="ARBA00023014"/>
    </source>
</evidence>
<dbReference type="InterPro" id="IPR036105">
    <property type="entry name" value="DiNase_FeMo-co_biosyn_sf"/>
</dbReference>
<evidence type="ECO:0000256" key="3">
    <source>
        <dbReference type="ARBA" id="ARBA00022840"/>
    </source>
</evidence>
<accession>A0A4P8L7X9</accession>
<dbReference type="OrthoDB" id="9809679at2"/>
<evidence type="ECO:0000256" key="7">
    <source>
        <dbReference type="SAM" id="MobiDB-lite"/>
    </source>
</evidence>
<feature type="domain" description="Dinitrogenase iron-molybdenum cofactor biosynthesis" evidence="8">
    <location>
        <begin position="318"/>
        <end position="404"/>
    </location>
</feature>
<dbReference type="CDD" id="cd02037">
    <property type="entry name" value="Mrp_NBP35"/>
    <property type="match status" value="1"/>
</dbReference>
<dbReference type="FunFam" id="3.40.50.300:FF:001119">
    <property type="entry name" value="Iron-sulfur cluster carrier protein"/>
    <property type="match status" value="1"/>
</dbReference>
<keyword evidence="5 6" id="KW-0411">Iron-sulfur</keyword>
<reference evidence="9 10" key="2">
    <citation type="submission" date="2019-05" db="EMBL/GenBank/DDBJ databases">
        <authorList>
            <person name="Suflita J.M."/>
            <person name="Marks C.R."/>
        </authorList>
    </citation>
    <scope>NUCLEOTIDE SEQUENCE [LARGE SCALE GENOMIC DNA]</scope>
    <source>
        <strain evidence="9 10">ALDC</strain>
    </source>
</reference>
<dbReference type="InterPro" id="IPR033756">
    <property type="entry name" value="YlxH/NBP35"/>
</dbReference>
<dbReference type="GO" id="GO:0016887">
    <property type="term" value="F:ATP hydrolysis activity"/>
    <property type="evidence" value="ECO:0007669"/>
    <property type="project" value="UniProtKB-UniRule"/>
</dbReference>
<comment type="similarity">
    <text evidence="6">Belongs to the Mrp/NBP35 ATP-binding proteins family.</text>
</comment>
<dbReference type="InterPro" id="IPR019591">
    <property type="entry name" value="Mrp/NBP35_ATP-bd"/>
</dbReference>
<gene>
    <name evidence="9" type="ORF">FDQ92_11385</name>
</gene>
<dbReference type="Gene3D" id="3.40.50.300">
    <property type="entry name" value="P-loop containing nucleotide triphosphate hydrolases"/>
    <property type="match status" value="1"/>
</dbReference>
<dbReference type="PROSITE" id="PS01215">
    <property type="entry name" value="MRP"/>
    <property type="match status" value="1"/>
</dbReference>
<evidence type="ECO:0000313" key="10">
    <source>
        <dbReference type="Proteomes" id="UP000298602"/>
    </source>
</evidence>
<evidence type="ECO:0000256" key="4">
    <source>
        <dbReference type="ARBA" id="ARBA00023004"/>
    </source>
</evidence>
<dbReference type="InterPro" id="IPR033913">
    <property type="entry name" value="MTH1175_dom"/>
</dbReference>
<evidence type="ECO:0000256" key="2">
    <source>
        <dbReference type="ARBA" id="ARBA00022741"/>
    </source>
</evidence>
<dbReference type="KEGG" id="dax:FDQ92_11385"/>
<dbReference type="GO" id="GO:0046872">
    <property type="term" value="F:metal ion binding"/>
    <property type="evidence" value="ECO:0007669"/>
    <property type="project" value="UniProtKB-KW"/>
</dbReference>
<dbReference type="GO" id="GO:0005829">
    <property type="term" value="C:cytosol"/>
    <property type="evidence" value="ECO:0007669"/>
    <property type="project" value="TreeGrafter"/>
</dbReference>